<protein>
    <submittedName>
        <fullName evidence="1">Protease synthase and sporulation protein PAI 2</fullName>
    </submittedName>
</protein>
<organism evidence="1 2">
    <name type="scientific">Oceanobacillus neutriphilus</name>
    <dbReference type="NCBI Taxonomy" id="531815"/>
    <lineage>
        <taxon>Bacteria</taxon>
        <taxon>Bacillati</taxon>
        <taxon>Bacillota</taxon>
        <taxon>Bacilli</taxon>
        <taxon>Bacillales</taxon>
        <taxon>Bacillaceae</taxon>
        <taxon>Oceanobacillus</taxon>
    </lineage>
</organism>
<dbReference type="InterPro" id="IPR007396">
    <property type="entry name" value="TR_PAI2-type"/>
</dbReference>
<dbReference type="GO" id="GO:0008233">
    <property type="term" value="F:peptidase activity"/>
    <property type="evidence" value="ECO:0007669"/>
    <property type="project" value="UniProtKB-KW"/>
</dbReference>
<evidence type="ECO:0000313" key="1">
    <source>
        <dbReference type="EMBL" id="GGP06834.1"/>
    </source>
</evidence>
<proteinExistence type="predicted"/>
<keyword evidence="2" id="KW-1185">Reference proteome</keyword>
<dbReference type="Pfam" id="PF04299">
    <property type="entry name" value="FMN_bind_2"/>
    <property type="match status" value="1"/>
</dbReference>
<reference evidence="2" key="1">
    <citation type="journal article" date="2019" name="Int. J. Syst. Evol. Microbiol.">
        <title>The Global Catalogue of Microorganisms (GCM) 10K type strain sequencing project: providing services to taxonomists for standard genome sequencing and annotation.</title>
        <authorList>
            <consortium name="The Broad Institute Genomics Platform"/>
            <consortium name="The Broad Institute Genome Sequencing Center for Infectious Disease"/>
            <person name="Wu L."/>
            <person name="Ma J."/>
        </authorList>
    </citation>
    <scope>NUCLEOTIDE SEQUENCE [LARGE SCALE GENOMIC DNA]</scope>
    <source>
        <strain evidence="2">CGMCC 1.7693</strain>
    </source>
</reference>
<accession>A0ABQ2NMQ3</accession>
<comment type="caution">
    <text evidence="1">The sequence shown here is derived from an EMBL/GenBank/DDBJ whole genome shotgun (WGS) entry which is preliminary data.</text>
</comment>
<dbReference type="SUPFAM" id="SSF50475">
    <property type="entry name" value="FMN-binding split barrel"/>
    <property type="match status" value="1"/>
</dbReference>
<dbReference type="PANTHER" id="PTHR35802">
    <property type="entry name" value="PROTEASE SYNTHASE AND SPORULATION PROTEIN PAI 2"/>
    <property type="match status" value="1"/>
</dbReference>
<gene>
    <name evidence="1" type="primary">paiB</name>
    <name evidence="1" type="ORF">GCM10011346_00100</name>
</gene>
<name>A0ABQ2NMQ3_9BACI</name>
<dbReference type="EMBL" id="BMLW01000001">
    <property type="protein sequence ID" value="GGP06834.1"/>
    <property type="molecule type" value="Genomic_DNA"/>
</dbReference>
<dbReference type="Gene3D" id="2.30.110.10">
    <property type="entry name" value="Electron Transport, Fmn-binding Protein, Chain A"/>
    <property type="match status" value="1"/>
</dbReference>
<dbReference type="Proteomes" id="UP000641206">
    <property type="component" value="Unassembled WGS sequence"/>
</dbReference>
<dbReference type="PANTHER" id="PTHR35802:SF1">
    <property type="entry name" value="PROTEASE SYNTHASE AND SPORULATION PROTEIN PAI 2"/>
    <property type="match status" value="1"/>
</dbReference>
<keyword evidence="1" id="KW-0645">Protease</keyword>
<sequence length="204" mass="23733">MYIPKYYRMDDIETKIHFIEENSFGILVSNGEDMLHGTHLPFLVEKNTDGSIKLIGHMSKGNPQWREIKGDVLVVFSGPHAYVSPTWYEEEGYVPTWDYQAVHVYGKYIPKNSPEDLKEIMDKTIAYYEKDQLKPWNGNIPNHVYHRLINGVEGFNIEVNDIQGQWKLHQDHSEVRKKRVASALGLKEDQDAIKIAKQIMNNFK</sequence>
<keyword evidence="1" id="KW-0378">Hydrolase</keyword>
<dbReference type="GO" id="GO:0006508">
    <property type="term" value="P:proteolysis"/>
    <property type="evidence" value="ECO:0007669"/>
    <property type="project" value="UniProtKB-KW"/>
</dbReference>
<evidence type="ECO:0000313" key="2">
    <source>
        <dbReference type="Proteomes" id="UP000641206"/>
    </source>
</evidence>
<dbReference type="PIRSF" id="PIRSF010372">
    <property type="entry name" value="PaiB"/>
    <property type="match status" value="1"/>
</dbReference>
<dbReference type="RefSeq" id="WP_188732486.1">
    <property type="nucleotide sequence ID" value="NZ_BMLW01000001.1"/>
</dbReference>
<dbReference type="InterPro" id="IPR012349">
    <property type="entry name" value="Split_barrel_FMN-bd"/>
</dbReference>